<dbReference type="SUPFAM" id="SSF52540">
    <property type="entry name" value="P-loop containing nucleoside triphosphate hydrolases"/>
    <property type="match status" value="1"/>
</dbReference>
<reference evidence="2 3" key="2">
    <citation type="submission" date="2019-01" db="EMBL/GenBank/DDBJ databases">
        <authorList>
            <person name="Li Y."/>
        </authorList>
    </citation>
    <scope>NUCLEOTIDE SEQUENCE [LARGE SCALE GENOMIC DNA]</scope>
    <source>
        <strain evidence="2 3">2D-5</strain>
    </source>
</reference>
<reference evidence="2 3" key="1">
    <citation type="submission" date="2019-01" db="EMBL/GenBank/DDBJ databases">
        <title>Sinorhodobacter populi sp. nov. isolated from the symptomatic bark tissue of Populus euramericana canker.</title>
        <authorList>
            <person name="Xu G."/>
        </authorList>
    </citation>
    <scope>NUCLEOTIDE SEQUENCE [LARGE SCALE GENOMIC DNA]</scope>
    <source>
        <strain evidence="2 3">2D-5</strain>
    </source>
</reference>
<name>A0A443IV37_9RHOB</name>
<dbReference type="SUPFAM" id="SSF56112">
    <property type="entry name" value="Protein kinase-like (PK-like)"/>
    <property type="match status" value="1"/>
</dbReference>
<sequence>MAQTGVTEAEQQPVIDFLADPATHGGAAVERVDTHISRIFLAGDRAWKMKRALRTNYLDFTTLANREQSCRREMEVNAAAGDIYLGVVPVVRREGALHLGGAGEPVEWLVEMRRFDRERELARLCDRGGLTRDIAERLADEIAQMHRAAPVTPGFGDDADLDGRIEQIAGALRQAAGGMAFAEGIEGWRAAAHRARIAHRDLVAHRHRAGRIRRCHGDLHLGNVVMIGDRPVPFDAIEFNEAIASIDVLYDLALTLSDLLMRGHPDLANVVLNRYLGATRDYGGLPLMPLFLSMRGAVRAMTAASRGAEAEAAHDFAFAQDALRGEGAPRLIAIGGLSGSGKSSVARGLAPRMGPLTGAVVLRSDVVRKRLAGVAPETHLPAKAYSAPVSRRVLVRMARDARVALRAGWPVILDATFLDPQWRACAENLAARERVPFDGIWLDLPVAAAIDRVDHRGADASDATAEVVRSQSAQAQCPPGWQAIAAAAPLPRVLDQLRERLPRLFDQRC</sequence>
<feature type="domain" description="Aminoglycoside phosphotransferase" evidence="1">
    <location>
        <begin position="130"/>
        <end position="281"/>
    </location>
</feature>
<gene>
    <name evidence="2" type="ORF">D2T33_09800</name>
</gene>
<evidence type="ECO:0000259" key="1">
    <source>
        <dbReference type="Pfam" id="PF01636"/>
    </source>
</evidence>
<comment type="caution">
    <text evidence="2">The sequence shown here is derived from an EMBL/GenBank/DDBJ whole genome shotgun (WGS) entry which is preliminary data.</text>
</comment>
<dbReference type="InterPro" id="IPR052732">
    <property type="entry name" value="Cell-binding_unc_protein"/>
</dbReference>
<dbReference type="Gene3D" id="3.90.1200.10">
    <property type="match status" value="1"/>
</dbReference>
<dbReference type="Gene3D" id="3.40.50.300">
    <property type="entry name" value="P-loop containing nucleotide triphosphate hydrolases"/>
    <property type="match status" value="1"/>
</dbReference>
<dbReference type="EMBL" id="SAUW01000009">
    <property type="protein sequence ID" value="RWR11978.1"/>
    <property type="molecule type" value="Genomic_DNA"/>
</dbReference>
<dbReference type="Pfam" id="PF13671">
    <property type="entry name" value="AAA_33"/>
    <property type="match status" value="1"/>
</dbReference>
<dbReference type="Proteomes" id="UP000285710">
    <property type="component" value="Unassembled WGS sequence"/>
</dbReference>
<accession>A0A443IV37</accession>
<evidence type="ECO:0000313" key="2">
    <source>
        <dbReference type="EMBL" id="RWR11978.1"/>
    </source>
</evidence>
<organism evidence="2 3">
    <name type="scientific">Paenirhodobacter populi</name>
    <dbReference type="NCBI Taxonomy" id="2306993"/>
    <lineage>
        <taxon>Bacteria</taxon>
        <taxon>Pseudomonadati</taxon>
        <taxon>Pseudomonadota</taxon>
        <taxon>Alphaproteobacteria</taxon>
        <taxon>Rhodobacterales</taxon>
        <taxon>Rhodobacter group</taxon>
        <taxon>Paenirhodobacter</taxon>
    </lineage>
</organism>
<dbReference type="InterPro" id="IPR027417">
    <property type="entry name" value="P-loop_NTPase"/>
</dbReference>
<dbReference type="AlphaFoldDB" id="A0A443IV37"/>
<proteinExistence type="predicted"/>
<dbReference type="Pfam" id="PF01636">
    <property type="entry name" value="APH"/>
    <property type="match status" value="1"/>
</dbReference>
<dbReference type="RefSeq" id="WP_128269661.1">
    <property type="nucleotide sequence ID" value="NZ_SAUW01000009.1"/>
</dbReference>
<dbReference type="PANTHER" id="PTHR43883">
    <property type="entry name" value="SLR0207 PROTEIN"/>
    <property type="match status" value="1"/>
</dbReference>
<dbReference type="PANTHER" id="PTHR43883:SF1">
    <property type="entry name" value="GLUCONOKINASE"/>
    <property type="match status" value="1"/>
</dbReference>
<dbReference type="InterPro" id="IPR011009">
    <property type="entry name" value="Kinase-like_dom_sf"/>
</dbReference>
<protein>
    <recommendedName>
        <fullName evidence="1">Aminoglycoside phosphotransferase domain-containing protein</fullName>
    </recommendedName>
</protein>
<dbReference type="InterPro" id="IPR002575">
    <property type="entry name" value="Aminoglycoside_PTrfase"/>
</dbReference>
<keyword evidence="3" id="KW-1185">Reference proteome</keyword>
<evidence type="ECO:0000313" key="3">
    <source>
        <dbReference type="Proteomes" id="UP000285710"/>
    </source>
</evidence>